<feature type="compositionally biased region" description="Acidic residues" evidence="4">
    <location>
        <begin position="339"/>
        <end position="358"/>
    </location>
</feature>
<evidence type="ECO:0000256" key="4">
    <source>
        <dbReference type="SAM" id="MobiDB-lite"/>
    </source>
</evidence>
<dbReference type="PROSITE" id="PS50297">
    <property type="entry name" value="ANK_REP_REGION"/>
    <property type="match status" value="3"/>
</dbReference>
<keyword evidence="1" id="KW-0677">Repeat</keyword>
<organism evidence="5 6">
    <name type="scientific">Dreissena polymorpha</name>
    <name type="common">Zebra mussel</name>
    <name type="synonym">Mytilus polymorpha</name>
    <dbReference type="NCBI Taxonomy" id="45954"/>
    <lineage>
        <taxon>Eukaryota</taxon>
        <taxon>Metazoa</taxon>
        <taxon>Spiralia</taxon>
        <taxon>Lophotrochozoa</taxon>
        <taxon>Mollusca</taxon>
        <taxon>Bivalvia</taxon>
        <taxon>Autobranchia</taxon>
        <taxon>Heteroconchia</taxon>
        <taxon>Euheterodonta</taxon>
        <taxon>Imparidentia</taxon>
        <taxon>Neoheterodontei</taxon>
        <taxon>Myida</taxon>
        <taxon>Dreissenoidea</taxon>
        <taxon>Dreissenidae</taxon>
        <taxon>Dreissena</taxon>
    </lineage>
</organism>
<dbReference type="PANTHER" id="PTHR46680:SF3">
    <property type="entry name" value="NF-KAPPA-B INHIBITOR CACTUS"/>
    <property type="match status" value="1"/>
</dbReference>
<dbReference type="PANTHER" id="PTHR46680">
    <property type="entry name" value="NF-KAPPA-B INHIBITOR ALPHA"/>
    <property type="match status" value="1"/>
</dbReference>
<dbReference type="Proteomes" id="UP000828390">
    <property type="component" value="Unassembled WGS sequence"/>
</dbReference>
<dbReference type="Gene3D" id="1.25.40.20">
    <property type="entry name" value="Ankyrin repeat-containing domain"/>
    <property type="match status" value="1"/>
</dbReference>
<dbReference type="InterPro" id="IPR051070">
    <property type="entry name" value="NF-kappa-B_inhibitor"/>
</dbReference>
<keyword evidence="6" id="KW-1185">Reference proteome</keyword>
<gene>
    <name evidence="5" type="ORF">DPMN_158080</name>
</gene>
<keyword evidence="2 3" id="KW-0040">ANK repeat</keyword>
<comment type="caution">
    <text evidence="5">The sequence shown here is derived from an EMBL/GenBank/DDBJ whole genome shotgun (WGS) entry which is preliminary data.</text>
</comment>
<dbReference type="GO" id="GO:0051059">
    <property type="term" value="F:NF-kappaB binding"/>
    <property type="evidence" value="ECO:0007669"/>
    <property type="project" value="TreeGrafter"/>
</dbReference>
<feature type="repeat" description="ANK" evidence="3">
    <location>
        <begin position="268"/>
        <end position="288"/>
    </location>
</feature>
<dbReference type="GO" id="GO:0071356">
    <property type="term" value="P:cellular response to tumor necrosis factor"/>
    <property type="evidence" value="ECO:0007669"/>
    <property type="project" value="TreeGrafter"/>
</dbReference>
<dbReference type="PROSITE" id="PS50088">
    <property type="entry name" value="ANK_REPEAT"/>
    <property type="match status" value="3"/>
</dbReference>
<dbReference type="InterPro" id="IPR036770">
    <property type="entry name" value="Ankyrin_rpt-contain_sf"/>
</dbReference>
<dbReference type="SMART" id="SM00248">
    <property type="entry name" value="ANK"/>
    <property type="match status" value="5"/>
</dbReference>
<protein>
    <submittedName>
        <fullName evidence="5">Uncharacterized protein</fullName>
    </submittedName>
</protein>
<proteinExistence type="predicted"/>
<evidence type="ECO:0000313" key="5">
    <source>
        <dbReference type="EMBL" id="KAH3780268.1"/>
    </source>
</evidence>
<feature type="repeat" description="ANK" evidence="3">
    <location>
        <begin position="234"/>
        <end position="266"/>
    </location>
</feature>
<dbReference type="InterPro" id="IPR002110">
    <property type="entry name" value="Ankyrin_rpt"/>
</dbReference>
<dbReference type="AlphaFoldDB" id="A0A9D4EJ70"/>
<feature type="repeat" description="ANK" evidence="3">
    <location>
        <begin position="163"/>
        <end position="195"/>
    </location>
</feature>
<reference evidence="5" key="2">
    <citation type="submission" date="2020-11" db="EMBL/GenBank/DDBJ databases">
        <authorList>
            <person name="McCartney M.A."/>
            <person name="Auch B."/>
            <person name="Kono T."/>
            <person name="Mallez S."/>
            <person name="Becker A."/>
            <person name="Gohl D.M."/>
            <person name="Silverstein K.A.T."/>
            <person name="Koren S."/>
            <person name="Bechman K.B."/>
            <person name="Herman A."/>
            <person name="Abrahante J.E."/>
            <person name="Garbe J."/>
        </authorList>
    </citation>
    <scope>NUCLEOTIDE SEQUENCE</scope>
    <source>
        <strain evidence="5">Duluth1</strain>
        <tissue evidence="5">Whole animal</tissue>
    </source>
</reference>
<feature type="region of interest" description="Disordered" evidence="4">
    <location>
        <begin position="336"/>
        <end position="358"/>
    </location>
</feature>
<evidence type="ECO:0000256" key="3">
    <source>
        <dbReference type="PROSITE-ProRule" id="PRU00023"/>
    </source>
</evidence>
<sequence length="358" mass="39748">MDIPSDLDSIVETDDCPTNVHVSSSVCTPQIISKVSDATSDEKEGHYSELLSAEIELSKGKEQRKQKDYFQETGYVTKRLNDVSLNDRLITHTTVEQGDFLIGSIGNYDIDVFINACTDADGDTPLHLAIICLYSKEQISRLINTVLNTFPDHDILNHQNDSYRQTPLHLAVLTKRTDTVHCLLDLGAQTTFQDNQLRTPAHIACGNGDIESLKALLETDENKLTRSIRLYDNKGQTCLHIAVLHSNLDIAHILLDHGADINAPDRKSGRTALHFAVEAGDISMITFLQGYPGIKIDARTFAGESPAQLAYERRATRPEVVEHLQHCRILEVSCGPSDDNYDGGDCDDDEDDVDEDNE</sequence>
<evidence type="ECO:0000313" key="6">
    <source>
        <dbReference type="Proteomes" id="UP000828390"/>
    </source>
</evidence>
<dbReference type="OrthoDB" id="20727at2759"/>
<evidence type="ECO:0000256" key="2">
    <source>
        <dbReference type="ARBA" id="ARBA00023043"/>
    </source>
</evidence>
<dbReference type="EMBL" id="JAIWYP010000008">
    <property type="protein sequence ID" value="KAH3780268.1"/>
    <property type="molecule type" value="Genomic_DNA"/>
</dbReference>
<dbReference type="Pfam" id="PF12796">
    <property type="entry name" value="Ank_2"/>
    <property type="match status" value="1"/>
</dbReference>
<dbReference type="SUPFAM" id="SSF48403">
    <property type="entry name" value="Ankyrin repeat"/>
    <property type="match status" value="1"/>
</dbReference>
<evidence type="ECO:0000256" key="1">
    <source>
        <dbReference type="ARBA" id="ARBA00022737"/>
    </source>
</evidence>
<name>A0A9D4EJ70_DREPO</name>
<reference evidence="5" key="1">
    <citation type="journal article" date="2019" name="bioRxiv">
        <title>The Genome of the Zebra Mussel, Dreissena polymorpha: A Resource for Invasive Species Research.</title>
        <authorList>
            <person name="McCartney M.A."/>
            <person name="Auch B."/>
            <person name="Kono T."/>
            <person name="Mallez S."/>
            <person name="Zhang Y."/>
            <person name="Obille A."/>
            <person name="Becker A."/>
            <person name="Abrahante J.E."/>
            <person name="Garbe J."/>
            <person name="Badalamenti J.P."/>
            <person name="Herman A."/>
            <person name="Mangelson H."/>
            <person name="Liachko I."/>
            <person name="Sullivan S."/>
            <person name="Sone E.D."/>
            <person name="Koren S."/>
            <person name="Silverstein K.A.T."/>
            <person name="Beckman K.B."/>
            <person name="Gohl D.M."/>
        </authorList>
    </citation>
    <scope>NUCLEOTIDE SEQUENCE</scope>
    <source>
        <strain evidence="5">Duluth1</strain>
        <tissue evidence="5">Whole animal</tissue>
    </source>
</reference>
<accession>A0A9D4EJ70</accession>
<dbReference type="GO" id="GO:0005829">
    <property type="term" value="C:cytosol"/>
    <property type="evidence" value="ECO:0007669"/>
    <property type="project" value="TreeGrafter"/>
</dbReference>
<dbReference type="Pfam" id="PF00023">
    <property type="entry name" value="Ank"/>
    <property type="match status" value="1"/>
</dbReference>